<feature type="region of interest" description="Disordered" evidence="1">
    <location>
        <begin position="100"/>
        <end position="120"/>
    </location>
</feature>
<proteinExistence type="predicted"/>
<dbReference type="Proteomes" id="UP000248423">
    <property type="component" value="Unassembled WGS sequence"/>
</dbReference>
<evidence type="ECO:0000313" key="2">
    <source>
        <dbReference type="EMBL" id="PYI00314.1"/>
    </source>
</evidence>
<evidence type="ECO:0000313" key="3">
    <source>
        <dbReference type="Proteomes" id="UP000248423"/>
    </source>
</evidence>
<dbReference type="OrthoDB" id="4509254at2759"/>
<feature type="region of interest" description="Disordered" evidence="1">
    <location>
        <begin position="1"/>
        <end position="20"/>
    </location>
</feature>
<sequence>MTSTTTTPTATTTTPPTLPQTLTIPLTIPNRAPLTLTITITRNTTPKDVGFHLLFPSDPMTSFTDFPICQATLTPSPSHSSIAGYASLYGWIQFVREQPLSPSSSTTTPPSSPKTPSKEIWTHDPLPLHATLPTPFAYFGHLPTLFDAPATPTARDVDWTARSFLVYVDDCLLSRVVRPVVAFEWGFLVRNGERVIKGVEEVGVERWEEHLG</sequence>
<protein>
    <submittedName>
        <fullName evidence="2">Uncharacterized protein</fullName>
    </submittedName>
</protein>
<feature type="non-terminal residue" evidence="2">
    <location>
        <position position="212"/>
    </location>
</feature>
<organism evidence="2 3">
    <name type="scientific">Aspergillus sclerotiicarbonarius (strain CBS 121057 / IBT 28362)</name>
    <dbReference type="NCBI Taxonomy" id="1448318"/>
    <lineage>
        <taxon>Eukaryota</taxon>
        <taxon>Fungi</taxon>
        <taxon>Dikarya</taxon>
        <taxon>Ascomycota</taxon>
        <taxon>Pezizomycotina</taxon>
        <taxon>Eurotiomycetes</taxon>
        <taxon>Eurotiomycetidae</taxon>
        <taxon>Eurotiales</taxon>
        <taxon>Aspergillaceae</taxon>
        <taxon>Aspergillus</taxon>
        <taxon>Aspergillus subgen. Circumdati</taxon>
    </lineage>
</organism>
<keyword evidence="3" id="KW-1185">Reference proteome</keyword>
<dbReference type="AlphaFoldDB" id="A0A319E9F0"/>
<gene>
    <name evidence="2" type="ORF">BO78DRAFT_434487</name>
</gene>
<reference evidence="2 3" key="1">
    <citation type="submission" date="2018-02" db="EMBL/GenBank/DDBJ databases">
        <title>The genomes of Aspergillus section Nigri reveals drivers in fungal speciation.</title>
        <authorList>
            <consortium name="DOE Joint Genome Institute"/>
            <person name="Vesth T.C."/>
            <person name="Nybo J."/>
            <person name="Theobald S."/>
            <person name="Brandl J."/>
            <person name="Frisvad J.C."/>
            <person name="Nielsen K.F."/>
            <person name="Lyhne E.K."/>
            <person name="Kogle M.E."/>
            <person name="Kuo A."/>
            <person name="Riley R."/>
            <person name="Clum A."/>
            <person name="Nolan M."/>
            <person name="Lipzen A."/>
            <person name="Salamov A."/>
            <person name="Henrissat B."/>
            <person name="Wiebenga A."/>
            <person name="De vries R.P."/>
            <person name="Grigoriev I.V."/>
            <person name="Mortensen U.H."/>
            <person name="Andersen M.R."/>
            <person name="Baker S.E."/>
        </authorList>
    </citation>
    <scope>NUCLEOTIDE SEQUENCE [LARGE SCALE GENOMIC DNA]</scope>
    <source>
        <strain evidence="2 3">CBS 121057</strain>
    </source>
</reference>
<evidence type="ECO:0000256" key="1">
    <source>
        <dbReference type="SAM" id="MobiDB-lite"/>
    </source>
</evidence>
<dbReference type="EMBL" id="KZ826458">
    <property type="protein sequence ID" value="PYI00314.1"/>
    <property type="molecule type" value="Genomic_DNA"/>
</dbReference>
<name>A0A319E9F0_ASPSB</name>
<accession>A0A319E9F0</accession>
<dbReference type="VEuPathDB" id="FungiDB:BO78DRAFT_434487"/>